<keyword evidence="4" id="KW-1185">Reference proteome</keyword>
<protein>
    <recommendedName>
        <fullName evidence="5">VASt domain-containing protein</fullName>
    </recommendedName>
</protein>
<evidence type="ECO:0008006" key="5">
    <source>
        <dbReference type="Google" id="ProtNLM"/>
    </source>
</evidence>
<name>A0A1J4K8C3_9EUKA</name>
<dbReference type="OrthoDB" id="10505499at2759"/>
<dbReference type="RefSeq" id="XP_068360791.1">
    <property type="nucleotide sequence ID" value="XM_068503535.1"/>
</dbReference>
<accession>A0A1J4K8C3</accession>
<gene>
    <name evidence="3" type="ORF">TRFO_24063</name>
</gene>
<proteinExistence type="predicted"/>
<dbReference type="GeneID" id="94838239"/>
<dbReference type="Proteomes" id="UP000179807">
    <property type="component" value="Unassembled WGS sequence"/>
</dbReference>
<reference evidence="3" key="1">
    <citation type="submission" date="2016-10" db="EMBL/GenBank/DDBJ databases">
        <authorList>
            <person name="Benchimol M."/>
            <person name="Almeida L.G."/>
            <person name="Vasconcelos A.T."/>
            <person name="Perreira-Neves A."/>
            <person name="Rosa I.A."/>
            <person name="Tasca T."/>
            <person name="Bogo M.R."/>
            <person name="de Souza W."/>
        </authorList>
    </citation>
    <scope>NUCLEOTIDE SEQUENCE [LARGE SCALE GENOMIC DNA]</scope>
    <source>
        <strain evidence="3">K</strain>
    </source>
</reference>
<keyword evidence="2" id="KW-1133">Transmembrane helix</keyword>
<evidence type="ECO:0000313" key="4">
    <source>
        <dbReference type="Proteomes" id="UP000179807"/>
    </source>
</evidence>
<evidence type="ECO:0000256" key="2">
    <source>
        <dbReference type="SAM" id="Phobius"/>
    </source>
</evidence>
<comment type="caution">
    <text evidence="3">The sequence shown here is derived from an EMBL/GenBank/DDBJ whole genome shotgun (WGS) entry which is preliminary data.</text>
</comment>
<keyword evidence="2" id="KW-0472">Membrane</keyword>
<dbReference type="EMBL" id="MLAK01000690">
    <property type="protein sequence ID" value="OHT07655.1"/>
    <property type="molecule type" value="Genomic_DNA"/>
</dbReference>
<dbReference type="InterPro" id="IPR011993">
    <property type="entry name" value="PH-like_dom_sf"/>
</dbReference>
<evidence type="ECO:0000256" key="1">
    <source>
        <dbReference type="SAM" id="MobiDB-lite"/>
    </source>
</evidence>
<dbReference type="VEuPathDB" id="TrichDB:TRFO_24063"/>
<sequence>MQISRHNSSPEKFILGSESSSSTDKNPARPPTVHDPPPQIPLVNPNKSEIILKVPCSVIFNNRNITGDLYLIRNQIRFIPRQISQWMLQINCKDITQIAKINRRSLEKGIEVTTSSSTLTFTSVHDRDNIVHYIKLLTDAQFRVNQSFGFLTKDDTEVVKHLTVLRAPHVFEETFNSNLQDIITLLKKNETISEIYSICECTDVVFSGWSRNKDGLTRNVQYTQPMFQPLSVASVQTIMKSGDTLVFEINSKFSRTYAPKFLTMNFQLYFHQEGEITNYRGAYVIDSRDTWDKEFVEASIAHFVKIFYYYLKAKICDEQFNEADYEGEWRRHQPYVNLIIALLIALISINLFPKGTNWYGYFIGSLLIIGFFYLS</sequence>
<dbReference type="Gene3D" id="2.30.29.30">
    <property type="entry name" value="Pleckstrin-homology domain (PH domain)/Phosphotyrosine-binding domain (PTB)"/>
    <property type="match status" value="1"/>
</dbReference>
<evidence type="ECO:0000313" key="3">
    <source>
        <dbReference type="EMBL" id="OHT07655.1"/>
    </source>
</evidence>
<organism evidence="3 4">
    <name type="scientific">Tritrichomonas foetus</name>
    <dbReference type="NCBI Taxonomy" id="1144522"/>
    <lineage>
        <taxon>Eukaryota</taxon>
        <taxon>Metamonada</taxon>
        <taxon>Parabasalia</taxon>
        <taxon>Tritrichomonadida</taxon>
        <taxon>Tritrichomonadidae</taxon>
        <taxon>Tritrichomonas</taxon>
    </lineage>
</organism>
<feature type="compositionally biased region" description="Pro residues" evidence="1">
    <location>
        <begin position="28"/>
        <end position="40"/>
    </location>
</feature>
<keyword evidence="2" id="KW-0812">Transmembrane</keyword>
<feature type="region of interest" description="Disordered" evidence="1">
    <location>
        <begin position="1"/>
        <end position="40"/>
    </location>
</feature>
<dbReference type="AlphaFoldDB" id="A0A1J4K8C3"/>
<feature type="transmembrane region" description="Helical" evidence="2">
    <location>
        <begin position="335"/>
        <end position="352"/>
    </location>
</feature>
<feature type="transmembrane region" description="Helical" evidence="2">
    <location>
        <begin position="358"/>
        <end position="374"/>
    </location>
</feature>